<organism evidence="1 2">
    <name type="scientific">Pontibacter fetidus</name>
    <dbReference type="NCBI Taxonomy" id="2700082"/>
    <lineage>
        <taxon>Bacteria</taxon>
        <taxon>Pseudomonadati</taxon>
        <taxon>Bacteroidota</taxon>
        <taxon>Cytophagia</taxon>
        <taxon>Cytophagales</taxon>
        <taxon>Hymenobacteraceae</taxon>
        <taxon>Pontibacter</taxon>
    </lineage>
</organism>
<comment type="caution">
    <text evidence="1">The sequence shown here is derived from an EMBL/GenBank/DDBJ whole genome shotgun (WGS) entry which is preliminary data.</text>
</comment>
<reference evidence="1 2" key="1">
    <citation type="submission" date="2020-01" db="EMBL/GenBank/DDBJ databases">
        <authorList>
            <person name="Kim M.K."/>
        </authorList>
    </citation>
    <scope>NUCLEOTIDE SEQUENCE [LARGE SCALE GENOMIC DNA]</scope>
    <source>
        <strain evidence="1 2">BT213</strain>
    </source>
</reference>
<gene>
    <name evidence="1" type="ORF">GWO68_14510</name>
</gene>
<sequence length="211" mass="23881">MSVLAIVLPACVSSTQLTGSWKNPEATHTYQHIVVAGLTDNILARQEVEKDMQNQLQQHGTKATKSIDIFHPTAGSKKGPDVNLLLEKMRGGDYDAVLTVALVDEKTQSRYVPGNVGYRPITRYSWYSNFRGYYTYWYPILYEPGYYTEDKIYYLETNLYGVENDDLLWSAQSRSYSPASLHKASEKLAEVTINKLAQDNLIPKATTIVEQ</sequence>
<proteinExistence type="predicted"/>
<evidence type="ECO:0000313" key="1">
    <source>
        <dbReference type="EMBL" id="NDK57134.1"/>
    </source>
</evidence>
<dbReference type="Proteomes" id="UP000478546">
    <property type="component" value="Unassembled WGS sequence"/>
</dbReference>
<evidence type="ECO:0008006" key="3">
    <source>
        <dbReference type="Google" id="ProtNLM"/>
    </source>
</evidence>
<protein>
    <recommendedName>
        <fullName evidence="3">DUF4136 domain-containing protein</fullName>
    </recommendedName>
</protein>
<evidence type="ECO:0000313" key="2">
    <source>
        <dbReference type="Proteomes" id="UP000478546"/>
    </source>
</evidence>
<dbReference type="EMBL" id="JAAEAA010000020">
    <property type="protein sequence ID" value="NDK57134.1"/>
    <property type="molecule type" value="Genomic_DNA"/>
</dbReference>
<name>A0A6B2HBS4_9BACT</name>
<keyword evidence="2" id="KW-1185">Reference proteome</keyword>
<accession>A0A6B2HBS4</accession>
<dbReference type="AlphaFoldDB" id="A0A6B2HBS4"/>